<proteinExistence type="predicted"/>
<protein>
    <submittedName>
        <fullName evidence="2">Uncharacterized protein</fullName>
    </submittedName>
</protein>
<accession>A0AAD7MVN0</accession>
<feature type="region of interest" description="Disordered" evidence="1">
    <location>
        <begin position="1"/>
        <end position="48"/>
    </location>
</feature>
<feature type="compositionally biased region" description="Pro residues" evidence="1">
    <location>
        <begin position="143"/>
        <end position="157"/>
    </location>
</feature>
<evidence type="ECO:0000313" key="2">
    <source>
        <dbReference type="EMBL" id="KAJ7734664.1"/>
    </source>
</evidence>
<feature type="compositionally biased region" description="Pro residues" evidence="1">
    <location>
        <begin position="169"/>
        <end position="192"/>
    </location>
</feature>
<dbReference type="EMBL" id="JARKIB010000131">
    <property type="protein sequence ID" value="KAJ7734664.1"/>
    <property type="molecule type" value="Genomic_DNA"/>
</dbReference>
<sequence>MPIRRTSNDFGGNGPFSAIKCAKARPDSAHATPPPVTRRRLFGPPRRGLQLPTVIYHNRYACALLAEINKAYGEKNPGWAAKKAEAASRRGSGSGQPKPRAKKKNVAGTAPARRSGRNTSDAATGNEGVVEMPDAPPDDEIPVVPPQASPRPTPRPTLRPLEQPSETPQHPPPPPPQHPPPPPPLPPPPPHHPVIGAPPMSAGAASWVGGNAKGSSSGGNSGGEGSSSGGHHEGERRDTAGRALGRRPLVVTGGSTGDGPLDNLHWGKLQVSLDTKEYTEWIQKLPGRMHTLCCAPSKKGMIHWLLQRPTTYLYTVFYVTEYIVTIS</sequence>
<gene>
    <name evidence="2" type="ORF">B0H16DRAFT_1467510</name>
</gene>
<name>A0AAD7MVN0_9AGAR</name>
<dbReference type="Proteomes" id="UP001215598">
    <property type="component" value="Unassembled WGS sequence"/>
</dbReference>
<evidence type="ECO:0000313" key="3">
    <source>
        <dbReference type="Proteomes" id="UP001215598"/>
    </source>
</evidence>
<reference evidence="2" key="1">
    <citation type="submission" date="2023-03" db="EMBL/GenBank/DDBJ databases">
        <title>Massive genome expansion in bonnet fungi (Mycena s.s.) driven by repeated elements and novel gene families across ecological guilds.</title>
        <authorList>
            <consortium name="Lawrence Berkeley National Laboratory"/>
            <person name="Harder C.B."/>
            <person name="Miyauchi S."/>
            <person name="Viragh M."/>
            <person name="Kuo A."/>
            <person name="Thoen E."/>
            <person name="Andreopoulos B."/>
            <person name="Lu D."/>
            <person name="Skrede I."/>
            <person name="Drula E."/>
            <person name="Henrissat B."/>
            <person name="Morin E."/>
            <person name="Kohler A."/>
            <person name="Barry K."/>
            <person name="LaButti K."/>
            <person name="Morin E."/>
            <person name="Salamov A."/>
            <person name="Lipzen A."/>
            <person name="Mereny Z."/>
            <person name="Hegedus B."/>
            <person name="Baldrian P."/>
            <person name="Stursova M."/>
            <person name="Weitz H."/>
            <person name="Taylor A."/>
            <person name="Grigoriev I.V."/>
            <person name="Nagy L.G."/>
            <person name="Martin F."/>
            <person name="Kauserud H."/>
        </authorList>
    </citation>
    <scope>NUCLEOTIDE SEQUENCE</scope>
    <source>
        <strain evidence="2">CBHHK182m</strain>
    </source>
</reference>
<feature type="compositionally biased region" description="Gly residues" evidence="1">
    <location>
        <begin position="216"/>
        <end position="228"/>
    </location>
</feature>
<feature type="compositionally biased region" description="Basic and acidic residues" evidence="1">
    <location>
        <begin position="230"/>
        <end position="240"/>
    </location>
</feature>
<dbReference type="SUPFAM" id="SSF101447">
    <property type="entry name" value="Formin homology 2 domain (FH2 domain)"/>
    <property type="match status" value="1"/>
</dbReference>
<feature type="region of interest" description="Disordered" evidence="1">
    <location>
        <begin position="83"/>
        <end position="256"/>
    </location>
</feature>
<organism evidence="2 3">
    <name type="scientific">Mycena metata</name>
    <dbReference type="NCBI Taxonomy" id="1033252"/>
    <lineage>
        <taxon>Eukaryota</taxon>
        <taxon>Fungi</taxon>
        <taxon>Dikarya</taxon>
        <taxon>Basidiomycota</taxon>
        <taxon>Agaricomycotina</taxon>
        <taxon>Agaricomycetes</taxon>
        <taxon>Agaricomycetidae</taxon>
        <taxon>Agaricales</taxon>
        <taxon>Marasmiineae</taxon>
        <taxon>Mycenaceae</taxon>
        <taxon>Mycena</taxon>
    </lineage>
</organism>
<keyword evidence="3" id="KW-1185">Reference proteome</keyword>
<evidence type="ECO:0000256" key="1">
    <source>
        <dbReference type="SAM" id="MobiDB-lite"/>
    </source>
</evidence>
<dbReference type="AlphaFoldDB" id="A0AAD7MVN0"/>
<comment type="caution">
    <text evidence="2">The sequence shown here is derived from an EMBL/GenBank/DDBJ whole genome shotgun (WGS) entry which is preliminary data.</text>
</comment>